<dbReference type="GO" id="GO:0006312">
    <property type="term" value="P:mitotic recombination"/>
    <property type="evidence" value="ECO:0007669"/>
    <property type="project" value="TreeGrafter"/>
</dbReference>
<feature type="region of interest" description="Disordered" evidence="5">
    <location>
        <begin position="256"/>
        <end position="334"/>
    </location>
</feature>
<feature type="compositionally biased region" description="Low complexity" evidence="5">
    <location>
        <begin position="306"/>
        <end position="334"/>
    </location>
</feature>
<keyword evidence="7" id="KW-1185">Reference proteome</keyword>
<keyword evidence="2" id="KW-0227">DNA damage</keyword>
<dbReference type="EMBL" id="DAKRPA010000083">
    <property type="protein sequence ID" value="DAZ99439.1"/>
    <property type="molecule type" value="Genomic_DNA"/>
</dbReference>
<comment type="caution">
    <text evidence="6">The sequence shown here is derived from an EMBL/GenBank/DDBJ whole genome shotgun (WGS) entry which is preliminary data.</text>
</comment>
<dbReference type="SUPFAM" id="SSF54768">
    <property type="entry name" value="dsRNA-binding domain-like"/>
    <property type="match status" value="1"/>
</dbReference>
<dbReference type="PANTHER" id="PTHR12132:SF1">
    <property type="entry name" value="DNA REPAIR PROTEIN RAD52 HOMOLOG"/>
    <property type="match status" value="1"/>
</dbReference>
<evidence type="ECO:0000313" key="7">
    <source>
        <dbReference type="Proteomes" id="UP001146120"/>
    </source>
</evidence>
<organism evidence="6 7">
    <name type="scientific">Lagenidium giganteum</name>
    <dbReference type="NCBI Taxonomy" id="4803"/>
    <lineage>
        <taxon>Eukaryota</taxon>
        <taxon>Sar</taxon>
        <taxon>Stramenopiles</taxon>
        <taxon>Oomycota</taxon>
        <taxon>Peronosporomycetes</taxon>
        <taxon>Pythiales</taxon>
        <taxon>Pythiaceae</taxon>
    </lineage>
</organism>
<evidence type="ECO:0000256" key="1">
    <source>
        <dbReference type="ARBA" id="ARBA00006638"/>
    </source>
</evidence>
<name>A0AAV2Z1F6_9STRA</name>
<keyword evidence="3" id="KW-0233">DNA recombination</keyword>
<reference evidence="6" key="2">
    <citation type="journal article" date="2023" name="Microbiol Resour">
        <title>Decontamination and Annotation of the Draft Genome Sequence of the Oomycete Lagenidium giganteum ARSEF 373.</title>
        <authorList>
            <person name="Morgan W.R."/>
            <person name="Tartar A."/>
        </authorList>
    </citation>
    <scope>NUCLEOTIDE SEQUENCE</scope>
    <source>
        <strain evidence="6">ARSEF 373</strain>
    </source>
</reference>
<reference evidence="6" key="1">
    <citation type="submission" date="2022-11" db="EMBL/GenBank/DDBJ databases">
        <authorList>
            <person name="Morgan W.R."/>
            <person name="Tartar A."/>
        </authorList>
    </citation>
    <scope>NUCLEOTIDE SEQUENCE</scope>
    <source>
        <strain evidence="6">ARSEF 373</strain>
    </source>
</reference>
<dbReference type="InterPro" id="IPR041247">
    <property type="entry name" value="Rad52_fam"/>
</dbReference>
<dbReference type="PANTHER" id="PTHR12132">
    <property type="entry name" value="DNA REPAIR AND RECOMBINATION PROTEIN RAD52, RAD59"/>
    <property type="match status" value="1"/>
</dbReference>
<feature type="region of interest" description="Disordered" evidence="5">
    <location>
        <begin position="391"/>
        <end position="444"/>
    </location>
</feature>
<evidence type="ECO:0000256" key="5">
    <source>
        <dbReference type="SAM" id="MobiDB-lite"/>
    </source>
</evidence>
<comment type="similarity">
    <text evidence="1">Belongs to the RAD52 family.</text>
</comment>
<dbReference type="GO" id="GO:0005634">
    <property type="term" value="C:nucleus"/>
    <property type="evidence" value="ECO:0007669"/>
    <property type="project" value="TreeGrafter"/>
</dbReference>
<sequence length="444" mass="48448">MKRRLADVTNDPAHAEGAENAPADAGVTSTLLSDRMQQLIAANIAKEMLHGLRQHSAGQRFGSVPFDAAERGRVAGFLEQKLAKENLTRRPGPRGTRLTYIESCKAIELANRAFGFNGWSCRIIECKEEYREKKGDKWSLGYSTLVRIELKDGTSHEDVGFGQADGQRDLGASIEQAKKASISDARKRALRLFGEQLGNSCYDREVRLVCWCWCVGERARGSPVVFFCGFVPTCCLFRQHIRDVLANKPPAAAVALLPPPNPVPQAVPSTSIGTTSTTSTSTTSYGTRSPPTAGSRTPPQTSHTTHSAPPAQQHSAAPSNPMQQAQPSNAAAVAARISVMHAEQQRQPQMAARVQAPATTKGQQTYNNTHAKQPYQSHAMPATMMTNAPPPTRQGHAHGMTYTPTPVKPEPPSRAAQYEMDDLSLSQFEFDPNDDQREPKRIRS</sequence>
<dbReference type="AlphaFoldDB" id="A0AAV2Z1F6"/>
<feature type="compositionally biased region" description="Basic and acidic residues" evidence="5">
    <location>
        <begin position="434"/>
        <end position="444"/>
    </location>
</feature>
<feature type="region of interest" description="Disordered" evidence="5">
    <location>
        <begin position="1"/>
        <end position="22"/>
    </location>
</feature>
<dbReference type="Pfam" id="PF04098">
    <property type="entry name" value="Rad52_Rad22"/>
    <property type="match status" value="1"/>
</dbReference>
<dbReference type="GO" id="GO:0045002">
    <property type="term" value="P:double-strand break repair via single-strand annealing"/>
    <property type="evidence" value="ECO:0007669"/>
    <property type="project" value="TreeGrafter"/>
</dbReference>
<dbReference type="Gene3D" id="3.30.390.80">
    <property type="entry name" value="DNA repair protein Rad52/59/22"/>
    <property type="match status" value="1"/>
</dbReference>
<feature type="compositionally biased region" description="Low complexity" evidence="5">
    <location>
        <begin position="266"/>
        <end position="292"/>
    </location>
</feature>
<dbReference type="Proteomes" id="UP001146120">
    <property type="component" value="Unassembled WGS sequence"/>
</dbReference>
<dbReference type="InterPro" id="IPR007232">
    <property type="entry name" value="Rad52_Rad59_Rad22"/>
</dbReference>
<feature type="compositionally biased region" description="Polar residues" evidence="5">
    <location>
        <begin position="294"/>
        <end position="305"/>
    </location>
</feature>
<accession>A0AAV2Z1F6</accession>
<protein>
    <submittedName>
        <fullName evidence="6">Uncharacterized protein</fullName>
    </submittedName>
</protein>
<evidence type="ECO:0000256" key="4">
    <source>
        <dbReference type="ARBA" id="ARBA00023204"/>
    </source>
</evidence>
<keyword evidence="4" id="KW-0234">DNA repair</keyword>
<gene>
    <name evidence="6" type="ORF">N0F65_004072</name>
</gene>
<dbReference type="FunFam" id="3.30.390.80:FF:000001">
    <property type="entry name" value="DNA repair protein RAD52 homolog"/>
    <property type="match status" value="1"/>
</dbReference>
<proteinExistence type="inferred from homology"/>
<evidence type="ECO:0000256" key="2">
    <source>
        <dbReference type="ARBA" id="ARBA00022763"/>
    </source>
</evidence>
<dbReference type="GO" id="GO:0000724">
    <property type="term" value="P:double-strand break repair via homologous recombination"/>
    <property type="evidence" value="ECO:0007669"/>
    <property type="project" value="TreeGrafter"/>
</dbReference>
<dbReference type="InterPro" id="IPR042525">
    <property type="entry name" value="Rad52_Rad59_Rad22_sf"/>
</dbReference>
<evidence type="ECO:0000256" key="3">
    <source>
        <dbReference type="ARBA" id="ARBA00023172"/>
    </source>
</evidence>
<evidence type="ECO:0000313" key="6">
    <source>
        <dbReference type="EMBL" id="DAZ99439.1"/>
    </source>
</evidence>